<dbReference type="Pfam" id="PF12645">
    <property type="entry name" value="HTH_16"/>
    <property type="match status" value="1"/>
</dbReference>
<proteinExistence type="predicted"/>
<dbReference type="InterPro" id="IPR024760">
    <property type="entry name" value="HTH_dom_conjug_TS-like"/>
</dbReference>
<dbReference type="AlphaFoldDB" id="A0AB74QD76"/>
<accession>A0AB74QD76</accession>
<feature type="domain" description="Helix-turn-helix conjugative transposon-like" evidence="1">
    <location>
        <begin position="13"/>
        <end position="77"/>
    </location>
</feature>
<dbReference type="RefSeq" id="WP_009901892.1">
    <property type="nucleotide sequence ID" value="NZ_BIOK01000002.1"/>
</dbReference>
<evidence type="ECO:0000259" key="1">
    <source>
        <dbReference type="Pfam" id="PF12645"/>
    </source>
</evidence>
<comment type="caution">
    <text evidence="2">The sequence shown here is derived from an EMBL/GenBank/DDBJ whole genome shotgun (WGS) entry which is preliminary data.</text>
</comment>
<evidence type="ECO:0000313" key="3">
    <source>
        <dbReference type="Proteomes" id="UP000411588"/>
    </source>
</evidence>
<gene>
    <name evidence="2" type="ORF">SAMEA1402399_02521</name>
</gene>
<reference evidence="2 3" key="1">
    <citation type="submission" date="2019-02" db="EMBL/GenBank/DDBJ databases">
        <authorList>
            <consortium name="Pathogen Informatics"/>
        </authorList>
    </citation>
    <scope>NUCLEOTIDE SEQUENCE [LARGE SCALE GENOMIC DNA]</scope>
    <source>
        <strain evidence="3">clo34</strain>
    </source>
</reference>
<dbReference type="EMBL" id="CAADAN010000009">
    <property type="protein sequence ID" value="VFD33293.1"/>
    <property type="molecule type" value="Genomic_DNA"/>
</dbReference>
<organism evidence="2 3">
    <name type="scientific">Clostridioides difficile</name>
    <name type="common">Peptoclostridium difficile</name>
    <dbReference type="NCBI Taxonomy" id="1496"/>
    <lineage>
        <taxon>Bacteria</taxon>
        <taxon>Bacillati</taxon>
        <taxon>Bacillota</taxon>
        <taxon>Clostridia</taxon>
        <taxon>Peptostreptococcales</taxon>
        <taxon>Peptostreptococcaceae</taxon>
        <taxon>Clostridioides</taxon>
    </lineage>
</organism>
<sequence length="79" mass="9150">MSSLHKTNKLLSYDVIYAATKGDVISIEIILRNYEAYIIKLCTRTLYDKGGNVYRCLDEEKKSLLELKLIYTILKFKVA</sequence>
<evidence type="ECO:0000313" key="2">
    <source>
        <dbReference type="EMBL" id="VFD33293.1"/>
    </source>
</evidence>
<protein>
    <submittedName>
        <fullName evidence="2">Extrachromosomal origin protein</fullName>
    </submittedName>
</protein>
<name>A0AB74QD76_CLODI</name>
<dbReference type="Proteomes" id="UP000411588">
    <property type="component" value="Unassembled WGS sequence"/>
</dbReference>